<evidence type="ECO:0000313" key="3">
    <source>
        <dbReference type="EMBL" id="SHE44007.1"/>
    </source>
</evidence>
<evidence type="ECO:0000313" key="2">
    <source>
        <dbReference type="EMBL" id="AMJ40366.1"/>
    </source>
</evidence>
<feature type="coiled-coil region" evidence="1">
    <location>
        <begin position="2"/>
        <end position="36"/>
    </location>
</feature>
<dbReference type="Proteomes" id="UP000184204">
    <property type="component" value="Unassembled WGS sequence"/>
</dbReference>
<keyword evidence="1" id="KW-0175">Coiled coil</keyword>
<dbReference type="KEGG" id="cpro:CPRO_07650"/>
<dbReference type="RefSeq" id="WP_143148963.1">
    <property type="nucleotide sequence ID" value="NZ_FQUA01000002.1"/>
</dbReference>
<name>A0A0X8VCC3_ANAPI</name>
<dbReference type="EMBL" id="FQUA01000002">
    <property type="protein sequence ID" value="SHE44007.1"/>
    <property type="molecule type" value="Genomic_DNA"/>
</dbReference>
<dbReference type="Gene3D" id="1.20.5.340">
    <property type="match status" value="1"/>
</dbReference>
<evidence type="ECO:0000313" key="5">
    <source>
        <dbReference type="Proteomes" id="UP000184204"/>
    </source>
</evidence>
<keyword evidence="4" id="KW-1185">Reference proteome</keyword>
<dbReference type="Proteomes" id="UP000068026">
    <property type="component" value="Chromosome"/>
</dbReference>
<organism evidence="3 5">
    <name type="scientific">Anaerotignum propionicum DSM 1682</name>
    <dbReference type="NCBI Taxonomy" id="991789"/>
    <lineage>
        <taxon>Bacteria</taxon>
        <taxon>Bacillati</taxon>
        <taxon>Bacillota</taxon>
        <taxon>Clostridia</taxon>
        <taxon>Lachnospirales</taxon>
        <taxon>Anaerotignaceae</taxon>
        <taxon>Anaerotignum</taxon>
    </lineage>
</organism>
<reference evidence="2 4" key="1">
    <citation type="journal article" date="2016" name="Genome Announc.">
        <title>Complete Genome Sequence of the Amino Acid-Fermenting Clostridium propionicum X2 (DSM 1682).</title>
        <authorList>
            <person name="Poehlein A."/>
            <person name="Schlien K."/>
            <person name="Chowdhury N.P."/>
            <person name="Gottschalk G."/>
            <person name="Buckel W."/>
            <person name="Daniel R."/>
        </authorList>
    </citation>
    <scope>NUCLEOTIDE SEQUENCE [LARGE SCALE GENOMIC DNA]</scope>
    <source>
        <strain evidence="2 4">X2</strain>
    </source>
</reference>
<reference evidence="3" key="3">
    <citation type="submission" date="2016-11" db="EMBL/GenBank/DDBJ databases">
        <authorList>
            <person name="Varghese N."/>
            <person name="Submissions S."/>
        </authorList>
    </citation>
    <scope>NUCLEOTIDE SEQUENCE</scope>
    <source>
        <strain evidence="3">DSM 1682</strain>
    </source>
</reference>
<evidence type="ECO:0000256" key="1">
    <source>
        <dbReference type="SAM" id="Coils"/>
    </source>
</evidence>
<evidence type="ECO:0000313" key="4">
    <source>
        <dbReference type="Proteomes" id="UP000068026"/>
    </source>
</evidence>
<sequence length="146" mass="17069">MGKELLTQYADLQAEIEDLQRRIRKTECQIERIQAGGTVLDSVKGTRKDGTIGNIRIEGFPVVSQDEKLERLYRYKTQLRNSEKRAAELVSEIEKYINSIEDCRMRRIIRYRFIDKLSWNAVADKMGGNNTEDGMRMAVSRFFEKK</sequence>
<dbReference type="OrthoDB" id="1698141at2"/>
<protein>
    <submittedName>
        <fullName evidence="3">Uncharacterized protein</fullName>
    </submittedName>
</protein>
<reference evidence="4" key="2">
    <citation type="submission" date="2016-01" db="EMBL/GenBank/DDBJ databases">
        <authorList>
            <person name="Poehlein A."/>
            <person name="Schlien K."/>
            <person name="Gottschalk G."/>
            <person name="Buckel W."/>
            <person name="Daniel R."/>
        </authorList>
    </citation>
    <scope>NUCLEOTIDE SEQUENCE [LARGE SCALE GENOMIC DNA]</scope>
    <source>
        <strain evidence="4">X2</strain>
    </source>
</reference>
<reference evidence="5" key="4">
    <citation type="submission" date="2016-11" db="EMBL/GenBank/DDBJ databases">
        <authorList>
            <person name="Jaros S."/>
            <person name="Januszkiewicz K."/>
            <person name="Wedrychowicz H."/>
        </authorList>
    </citation>
    <scope>NUCLEOTIDE SEQUENCE [LARGE SCALE GENOMIC DNA]</scope>
    <source>
        <strain evidence="5">DSM 1682</strain>
    </source>
</reference>
<gene>
    <name evidence="2" type="ORF">CPRO_07650</name>
    <name evidence="3" type="ORF">SAMN02745151_00714</name>
</gene>
<dbReference type="EMBL" id="CP014223">
    <property type="protein sequence ID" value="AMJ40366.1"/>
    <property type="molecule type" value="Genomic_DNA"/>
</dbReference>
<accession>A0A0X8VCC3</accession>
<proteinExistence type="predicted"/>
<dbReference type="AlphaFoldDB" id="A0A0X8VCC3"/>